<dbReference type="OrthoDB" id="9789740at2"/>
<evidence type="ECO:0000313" key="1">
    <source>
        <dbReference type="EMBL" id="AEF84021.1"/>
    </source>
</evidence>
<dbReference type="Proteomes" id="UP000009223">
    <property type="component" value="Chromosome"/>
</dbReference>
<keyword evidence="2" id="KW-1185">Reference proteome</keyword>
<dbReference type="Gene3D" id="3.10.620.30">
    <property type="match status" value="1"/>
</dbReference>
<dbReference type="RefSeq" id="WP_015707910.1">
    <property type="nucleotide sequence ID" value="NC_015578.1"/>
</dbReference>
<dbReference type="HOGENOM" id="CLU_478904_0_0_12"/>
<dbReference type="KEGG" id="tpi:TREPR_2291"/>
<sequence length="569" mass="62581">MKKNYKPVNHANSITFFLLFALFGSLVVTSPLFAESEFKLRLAPRLMVPAGSSYFDPGFGAAAAFDWDFLQWSLPPRLGRDVSFGVFAGAAYASIAAAANGNLTMIEGKLGPSLLWRISDRLTFGLDAGAGVYNYSFNGTSAVKPLAGLGLSAYFHLLPSLSLYTEGGYTWHGFSDTQTIHGINIGLGLSLNLGEILWSQTRVSGERLRQELIFPVSFAWYEKNSIASVRITNNEKNAITDLRLSFMLERYMNQDYQFATRTRLGPGESAEFPVTALFNETMLDLTENINANTRITLEYRSLGAKKTMSFPAFMTIYHRNAFTWDDDRRAASFVSAKDPAAAYFANFTAQGVERFLRENPSRFSATPKNILLAAALFETLNLYGINYVVDPSSSFIELSENASALDSLNYPYQTLFYRGGDCDDLSILFCSLLEALGIESAFVTVPGHIYIAFDVGVLPEDDAVNKGQPVKGAIEQEGRLWLPVEITIPHGGFLNAVEIGAQEWNGAGGAEDTGGGDQSGIRALYPMGESWQVYRSVSVPGAGDRMPEMPDEEEILRAFADSMTKFIRK</sequence>
<gene>
    <name evidence="1" type="ordered locus">TREPR_2291</name>
</gene>
<reference evidence="2" key="1">
    <citation type="submission" date="2009-12" db="EMBL/GenBank/DDBJ databases">
        <title>Complete sequence of Treponema primitia strain ZAS-2.</title>
        <authorList>
            <person name="Tetu S.G."/>
            <person name="Matson E."/>
            <person name="Ren Q."/>
            <person name="Seshadri R."/>
            <person name="Elbourne L."/>
            <person name="Hassan K.A."/>
            <person name="Durkin A."/>
            <person name="Radune D."/>
            <person name="Mohamoud Y."/>
            <person name="Shay R."/>
            <person name="Jin S."/>
            <person name="Zhang X."/>
            <person name="Lucey K."/>
            <person name="Ballor N.R."/>
            <person name="Ottesen E."/>
            <person name="Rosenthal R."/>
            <person name="Allen A."/>
            <person name="Leadbetter J.R."/>
            <person name="Paulsen I.T."/>
        </authorList>
    </citation>
    <scope>NUCLEOTIDE SEQUENCE [LARGE SCALE GENOMIC DNA]</scope>
    <source>
        <strain evidence="2">ATCC BAA-887 / DSM 12427 / ZAS-2</strain>
    </source>
</reference>
<dbReference type="AlphaFoldDB" id="F5YI13"/>
<accession>F5YI13</accession>
<proteinExistence type="predicted"/>
<protein>
    <submittedName>
        <fullName evidence="1">Putative tetratricopeptide TPR_2 repeat protein</fullName>
    </submittedName>
</protein>
<dbReference type="InterPro" id="IPR038765">
    <property type="entry name" value="Papain-like_cys_pep_sf"/>
</dbReference>
<dbReference type="STRING" id="545694.TREPR_2291"/>
<dbReference type="SUPFAM" id="SSF54001">
    <property type="entry name" value="Cysteine proteinases"/>
    <property type="match status" value="1"/>
</dbReference>
<dbReference type="eggNOG" id="COG0457">
    <property type="taxonomic scope" value="Bacteria"/>
</dbReference>
<dbReference type="EMBL" id="CP001843">
    <property type="protein sequence ID" value="AEF84021.1"/>
    <property type="molecule type" value="Genomic_DNA"/>
</dbReference>
<organism evidence="1 2">
    <name type="scientific">Treponema primitia (strain ATCC BAA-887 / DSM 12427 / ZAS-2)</name>
    <dbReference type="NCBI Taxonomy" id="545694"/>
    <lineage>
        <taxon>Bacteria</taxon>
        <taxon>Pseudomonadati</taxon>
        <taxon>Spirochaetota</taxon>
        <taxon>Spirochaetia</taxon>
        <taxon>Spirochaetales</taxon>
        <taxon>Treponemataceae</taxon>
        <taxon>Treponema</taxon>
    </lineage>
</organism>
<reference evidence="1 2" key="2">
    <citation type="journal article" date="2011" name="ISME J.">
        <title>RNA-seq reveals cooperative metabolic interactions between two termite-gut spirochete species in co-culture.</title>
        <authorList>
            <person name="Rosenthal A.Z."/>
            <person name="Matson E.G."/>
            <person name="Eldar A."/>
            <person name="Leadbetter J.R."/>
        </authorList>
    </citation>
    <scope>NUCLEOTIDE SEQUENCE [LARGE SCALE GENOMIC DNA]</scope>
    <source>
        <strain evidence="2">ATCC BAA-887 / DSM 12427 / ZAS-2</strain>
    </source>
</reference>
<name>F5YI13_TREPZ</name>
<evidence type="ECO:0000313" key="2">
    <source>
        <dbReference type="Proteomes" id="UP000009223"/>
    </source>
</evidence>